<sequence length="650" mass="74431" precursor="true">MLRLTTLAFVLSSLLSASSLAESAQVTFRQPDAKAFPNLFVWTDTCNTYVLRDGNAALLVDLGDGSVLEHLSEIGVKRVEWILFTHHHREQCQGIGAVDRSETKIAAPFLEQEIFENPTSFRKWYPTLNDKFSVYGASYVRPHREPISLDRVLKEDETFTWRGYQIDCLSTPGHSPGSMTYLLRQGDKLAAFSGDLIHQGSRMVTWFDTEWDYGFADGINKLIESVTLVSKREPDLLLPSHGPPIVESKQELKAYHDKLWTFRKSYLRGYPVFDATEQERDPISKPTKVPMINQVTPHLYKLSHLTKSRNFAIIVADSGHALVLDCGLIPESKLEEIIVGMRAHMGLKHVDAFWISHMHGDHFLLGPALKRMFNSQAWTLDTIVDKCEHPRRYDYAALVSAYGNGFDGMKIDKGFKDGETIEWEGYTIHVDWMPGQTEFGCCLWLDIDGKRIAFTGDNLFGSPADPKQNGHECIVARNSSIFEEGYIYGSRYLKELEPDIVMGSHSYAMPDPAKFLERYHDWSKEIVEIYKELLPEEDYEYLYDPYWVSAYPYRVDLANEETQTVQITVRNFRSMPQRHRVELQLPKGITAKPAILDGLVGPERRRTYDIELTVDRDQAAPGLQIVPFDITLDGKRYGQWFDFLLRTTEE</sequence>
<feature type="signal peptide" evidence="1">
    <location>
        <begin position="1"/>
        <end position="21"/>
    </location>
</feature>
<dbReference type="CDD" id="cd06262">
    <property type="entry name" value="metallo-hydrolase-like_MBL-fold"/>
    <property type="match status" value="2"/>
</dbReference>
<keyword evidence="4" id="KW-1185">Reference proteome</keyword>
<evidence type="ECO:0000313" key="3">
    <source>
        <dbReference type="EMBL" id="QDU63083.1"/>
    </source>
</evidence>
<feature type="domain" description="Metallo-beta-lactamase" evidence="2">
    <location>
        <begin position="309"/>
        <end position="505"/>
    </location>
</feature>
<dbReference type="Proteomes" id="UP000317093">
    <property type="component" value="Chromosome"/>
</dbReference>
<gene>
    <name evidence="3" type="ORF">Pan216_39580</name>
</gene>
<dbReference type="Pfam" id="PF00753">
    <property type="entry name" value="Lactamase_B"/>
    <property type="match status" value="2"/>
</dbReference>
<dbReference type="SUPFAM" id="SSF56281">
    <property type="entry name" value="Metallo-hydrolase/oxidoreductase"/>
    <property type="match status" value="2"/>
</dbReference>
<feature type="domain" description="Metallo-beta-lactamase" evidence="2">
    <location>
        <begin position="45"/>
        <end position="241"/>
    </location>
</feature>
<evidence type="ECO:0000313" key="4">
    <source>
        <dbReference type="Proteomes" id="UP000317093"/>
    </source>
</evidence>
<dbReference type="PANTHER" id="PTHR23131">
    <property type="entry name" value="ENDORIBONUCLEASE LACTB2"/>
    <property type="match status" value="1"/>
</dbReference>
<dbReference type="KEGG" id="knv:Pan216_39580"/>
<proteinExistence type="predicted"/>
<feature type="chain" id="PRO_5021819556" evidence="1">
    <location>
        <begin position="22"/>
        <end position="650"/>
    </location>
</feature>
<evidence type="ECO:0000256" key="1">
    <source>
        <dbReference type="SAM" id="SignalP"/>
    </source>
</evidence>
<dbReference type="AlphaFoldDB" id="A0A518B807"/>
<dbReference type="RefSeq" id="WP_419192716.1">
    <property type="nucleotide sequence ID" value="NZ_CP036279.1"/>
</dbReference>
<keyword evidence="1" id="KW-0732">Signal</keyword>
<dbReference type="InterPro" id="IPR036866">
    <property type="entry name" value="RibonucZ/Hydroxyglut_hydro"/>
</dbReference>
<reference evidence="3 4" key="1">
    <citation type="submission" date="2019-02" db="EMBL/GenBank/DDBJ databases">
        <title>Deep-cultivation of Planctomycetes and their phenomic and genomic characterization uncovers novel biology.</title>
        <authorList>
            <person name="Wiegand S."/>
            <person name="Jogler M."/>
            <person name="Boedeker C."/>
            <person name="Pinto D."/>
            <person name="Vollmers J."/>
            <person name="Rivas-Marin E."/>
            <person name="Kohn T."/>
            <person name="Peeters S.H."/>
            <person name="Heuer A."/>
            <person name="Rast P."/>
            <person name="Oberbeckmann S."/>
            <person name="Bunk B."/>
            <person name="Jeske O."/>
            <person name="Meyerdierks A."/>
            <person name="Storesund J.E."/>
            <person name="Kallscheuer N."/>
            <person name="Luecker S."/>
            <person name="Lage O.M."/>
            <person name="Pohl T."/>
            <person name="Merkel B.J."/>
            <person name="Hornburger P."/>
            <person name="Mueller R.-W."/>
            <person name="Bruemmer F."/>
            <person name="Labrenz M."/>
            <person name="Spormann A.M."/>
            <person name="Op den Camp H."/>
            <person name="Overmann J."/>
            <person name="Amann R."/>
            <person name="Jetten M.S.M."/>
            <person name="Mascher T."/>
            <person name="Medema M.H."/>
            <person name="Devos D.P."/>
            <person name="Kaster A.-K."/>
            <person name="Ovreas L."/>
            <person name="Rohde M."/>
            <person name="Galperin M.Y."/>
            <person name="Jogler C."/>
        </authorList>
    </citation>
    <scope>NUCLEOTIDE SEQUENCE [LARGE SCALE GENOMIC DNA]</scope>
    <source>
        <strain evidence="3 4">Pan216</strain>
    </source>
</reference>
<evidence type="ECO:0000259" key="2">
    <source>
        <dbReference type="SMART" id="SM00849"/>
    </source>
</evidence>
<dbReference type="Gene3D" id="3.60.15.10">
    <property type="entry name" value="Ribonuclease Z/Hydroxyacylglutathione hydrolase-like"/>
    <property type="match status" value="2"/>
</dbReference>
<name>A0A518B807_9BACT</name>
<protein>
    <submittedName>
        <fullName evidence="3">Ribonuclease Z</fullName>
    </submittedName>
</protein>
<dbReference type="InterPro" id="IPR050662">
    <property type="entry name" value="Sec-metab_biosynth-thioest"/>
</dbReference>
<dbReference type="SMART" id="SM00849">
    <property type="entry name" value="Lactamase_B"/>
    <property type="match status" value="2"/>
</dbReference>
<accession>A0A518B807</accession>
<dbReference type="EMBL" id="CP036279">
    <property type="protein sequence ID" value="QDU63083.1"/>
    <property type="molecule type" value="Genomic_DNA"/>
</dbReference>
<organism evidence="3 4">
    <name type="scientific">Kolteria novifilia</name>
    <dbReference type="NCBI Taxonomy" id="2527975"/>
    <lineage>
        <taxon>Bacteria</taxon>
        <taxon>Pseudomonadati</taxon>
        <taxon>Planctomycetota</taxon>
        <taxon>Planctomycetia</taxon>
        <taxon>Kolteriales</taxon>
        <taxon>Kolteriaceae</taxon>
        <taxon>Kolteria</taxon>
    </lineage>
</organism>
<dbReference type="InterPro" id="IPR001279">
    <property type="entry name" value="Metallo-B-lactamas"/>
</dbReference>